<accession>A0A2U1SMP2</accession>
<dbReference type="EMBL" id="PUIV01000034">
    <property type="protein sequence ID" value="PWB92881.1"/>
    <property type="molecule type" value="Genomic_DNA"/>
</dbReference>
<protein>
    <submittedName>
        <fullName evidence="1">Uncharacterized protein</fullName>
    </submittedName>
</protein>
<dbReference type="Proteomes" id="UP000245137">
    <property type="component" value="Unassembled WGS sequence"/>
</dbReference>
<evidence type="ECO:0000313" key="1">
    <source>
        <dbReference type="EMBL" id="PWB92881.1"/>
    </source>
</evidence>
<proteinExistence type="predicted"/>
<keyword evidence="2" id="KW-1185">Reference proteome</keyword>
<reference evidence="1 2" key="1">
    <citation type="journal article" date="2018" name="Appl. Microbiol. Biotechnol.">
        <title>Co-cultivation of the strictly anaerobic methanogen Methanosarcina barkeri with aerobic methanotrophs in an oxygen-limited membrane bioreactor.</title>
        <authorList>
            <person name="In 't Zandt M.H."/>
            <person name="van den Bosch T.J.M."/>
            <person name="Rijkers R."/>
            <person name="van Kessel M.A.H.J."/>
            <person name="Jetten M.S.M."/>
            <person name="Welte C.U."/>
        </authorList>
    </citation>
    <scope>NUCLEOTIDE SEQUENCE [LARGE SCALE GENOMIC DNA]</scope>
    <source>
        <strain evidence="1 2">DSM 17706</strain>
    </source>
</reference>
<gene>
    <name evidence="1" type="ORF">C5689_15995</name>
</gene>
<dbReference type="RefSeq" id="WP_108918276.1">
    <property type="nucleotide sequence ID" value="NZ_BGJY01000013.1"/>
</dbReference>
<dbReference type="OrthoDB" id="6386778at2"/>
<comment type="caution">
    <text evidence="1">The sequence shown here is derived from an EMBL/GenBank/DDBJ whole genome shotgun (WGS) entry which is preliminary data.</text>
</comment>
<organism evidence="1 2">
    <name type="scientific">Methylosinus sporium</name>
    <dbReference type="NCBI Taxonomy" id="428"/>
    <lineage>
        <taxon>Bacteria</taxon>
        <taxon>Pseudomonadati</taxon>
        <taxon>Pseudomonadota</taxon>
        <taxon>Alphaproteobacteria</taxon>
        <taxon>Hyphomicrobiales</taxon>
        <taxon>Methylocystaceae</taxon>
        <taxon>Methylosinus</taxon>
    </lineage>
</organism>
<dbReference type="AlphaFoldDB" id="A0A2U1SMP2"/>
<sequence>MQQKPDSADYLSLFGRYKEDFGDVYMDPEDERFRLLFDQICRMLTQPSSFNLGLPEQFRTTASRYLDGDPHTVAHMKTIENRHFMLSDLFDYIHLVKTMGGSWDQRGR</sequence>
<name>A0A2U1SMP2_METSR</name>
<evidence type="ECO:0000313" key="2">
    <source>
        <dbReference type="Proteomes" id="UP000245137"/>
    </source>
</evidence>